<evidence type="ECO:0008006" key="8">
    <source>
        <dbReference type="Google" id="ProtNLM"/>
    </source>
</evidence>
<evidence type="ECO:0000256" key="2">
    <source>
        <dbReference type="RuleBase" id="RU000682"/>
    </source>
</evidence>
<sequence>MLAISTCSYCGSCESDVNMVPFKNCDTFKEFPEFWAHSLSEEFYERARNMTNPLICMKHFELECFKDDWSLKDDSVPLKVDEETNQVYNNYFNDHMYWKQTATPNFGPTSNLNSVQLICHLCGQKMYKVSVIKHAQSHDMSFFECFDTKSCEHSQSTTFNKSMKCSNCRVSDDREAKNRIVYLVGRCFPLYECDLKVVLNKEDYKVTLTTKQQSKYLNDRALRWNSTPETYEEALIEAAKRFREMSEYENQAKRSRTDSPGYESNSDEEQEIDLDSEDLPDEPSTSETNESKLSVYVRNMLLSSYTFEENEKYFERDEQNIESFSCDLYKNFSEYQETTQFLNDFYLENNHPTIEDIIKISNTVGRKYSAVVRYLQKRRRTDQVLCYPDDICNRIINLKRREQAKMQQISVIEGLKKIAGVRAFLKTYKNEIEGTEISRAYVHLISDKTNTHPRFVRNTVRFNFDIPILPPSIGFMDHRRYSDLGRNTKITKTMLVRLNEEYKKCPNLSAEKIRELCYHYHCDDSLIINWFEHRRKVGDNFIEFWKKPKFAPVNTLKIDD</sequence>
<dbReference type="Pfam" id="PF17943">
    <property type="entry name" value="HOCHOB"/>
    <property type="match status" value="1"/>
</dbReference>
<feature type="compositionally biased region" description="Acidic residues" evidence="3">
    <location>
        <begin position="265"/>
        <end position="281"/>
    </location>
</feature>
<dbReference type="InterPro" id="IPR009057">
    <property type="entry name" value="Homeodomain-like_sf"/>
</dbReference>
<evidence type="ECO:0000259" key="5">
    <source>
        <dbReference type="Pfam" id="PF17943"/>
    </source>
</evidence>
<dbReference type="Proteomes" id="UP001152747">
    <property type="component" value="Unassembled WGS sequence"/>
</dbReference>
<dbReference type="AlphaFoldDB" id="A0A9P1IHX8"/>
<keyword evidence="2" id="KW-0371">Homeobox</keyword>
<comment type="subcellular location">
    <subcellularLocation>
        <location evidence="1 2">Nucleus</location>
    </subcellularLocation>
</comment>
<feature type="domain" description="Homeobox" evidence="4">
    <location>
        <begin position="488"/>
        <end position="535"/>
    </location>
</feature>
<dbReference type="InterPro" id="IPR040960">
    <property type="entry name" value="HOCHOB"/>
</dbReference>
<comment type="caution">
    <text evidence="6">The sequence shown here is derived from an EMBL/GenBank/DDBJ whole genome shotgun (WGS) entry which is preliminary data.</text>
</comment>
<evidence type="ECO:0000259" key="4">
    <source>
        <dbReference type="Pfam" id="PF00046"/>
    </source>
</evidence>
<proteinExistence type="predicted"/>
<evidence type="ECO:0000256" key="1">
    <source>
        <dbReference type="ARBA" id="ARBA00004123"/>
    </source>
</evidence>
<feature type="domain" description="Homeobox-cysteine loop-homeobox" evidence="5">
    <location>
        <begin position="344"/>
        <end position="459"/>
    </location>
</feature>
<accession>A0A9P1IHX8</accession>
<reference evidence="6" key="1">
    <citation type="submission" date="2022-11" db="EMBL/GenBank/DDBJ databases">
        <authorList>
            <person name="Kikuchi T."/>
        </authorList>
    </citation>
    <scope>NUCLEOTIDE SEQUENCE</scope>
    <source>
        <strain evidence="6">PS1010</strain>
    </source>
</reference>
<protein>
    <recommendedName>
        <fullName evidence="8">Homeobox domain-containing protein</fullName>
    </recommendedName>
</protein>
<dbReference type="OrthoDB" id="5874353at2759"/>
<evidence type="ECO:0000256" key="3">
    <source>
        <dbReference type="SAM" id="MobiDB-lite"/>
    </source>
</evidence>
<keyword evidence="2" id="KW-0238">DNA-binding</keyword>
<keyword evidence="2" id="KW-0539">Nucleus</keyword>
<feature type="region of interest" description="Disordered" evidence="3">
    <location>
        <begin position="249"/>
        <end position="290"/>
    </location>
</feature>
<evidence type="ECO:0000313" key="7">
    <source>
        <dbReference type="Proteomes" id="UP001152747"/>
    </source>
</evidence>
<dbReference type="InterPro" id="IPR001356">
    <property type="entry name" value="HD"/>
</dbReference>
<dbReference type="GO" id="GO:0005634">
    <property type="term" value="C:nucleus"/>
    <property type="evidence" value="ECO:0007669"/>
    <property type="project" value="UniProtKB-SubCell"/>
</dbReference>
<dbReference type="Gene3D" id="1.10.10.60">
    <property type="entry name" value="Homeodomain-like"/>
    <property type="match status" value="1"/>
</dbReference>
<name>A0A9P1IHX8_9PELO</name>
<dbReference type="Pfam" id="PF00046">
    <property type="entry name" value="Homeodomain"/>
    <property type="match status" value="1"/>
</dbReference>
<gene>
    <name evidence="6" type="ORF">CAMP_LOCUS8486</name>
</gene>
<dbReference type="EMBL" id="CANHGI010000003">
    <property type="protein sequence ID" value="CAI5445849.1"/>
    <property type="molecule type" value="Genomic_DNA"/>
</dbReference>
<evidence type="ECO:0000313" key="6">
    <source>
        <dbReference type="EMBL" id="CAI5445849.1"/>
    </source>
</evidence>
<dbReference type="SUPFAM" id="SSF46689">
    <property type="entry name" value="Homeodomain-like"/>
    <property type="match status" value="1"/>
</dbReference>
<keyword evidence="7" id="KW-1185">Reference proteome</keyword>
<dbReference type="GO" id="GO:0003677">
    <property type="term" value="F:DNA binding"/>
    <property type="evidence" value="ECO:0007669"/>
    <property type="project" value="UniProtKB-KW"/>
</dbReference>
<organism evidence="6 7">
    <name type="scientific">Caenorhabditis angaria</name>
    <dbReference type="NCBI Taxonomy" id="860376"/>
    <lineage>
        <taxon>Eukaryota</taxon>
        <taxon>Metazoa</taxon>
        <taxon>Ecdysozoa</taxon>
        <taxon>Nematoda</taxon>
        <taxon>Chromadorea</taxon>
        <taxon>Rhabditida</taxon>
        <taxon>Rhabditina</taxon>
        <taxon>Rhabditomorpha</taxon>
        <taxon>Rhabditoidea</taxon>
        <taxon>Rhabditidae</taxon>
        <taxon>Peloderinae</taxon>
        <taxon>Caenorhabditis</taxon>
    </lineage>
</organism>
<dbReference type="CDD" id="cd00086">
    <property type="entry name" value="homeodomain"/>
    <property type="match status" value="2"/>
</dbReference>